<reference evidence="2" key="1">
    <citation type="journal article" date="2021" name="Proc. Natl. Acad. Sci. U.S.A.">
        <title>A Catalog of Tens of Thousands of Viruses from Human Metagenomes Reveals Hidden Associations with Chronic Diseases.</title>
        <authorList>
            <person name="Tisza M.J."/>
            <person name="Buck C.B."/>
        </authorList>
    </citation>
    <scope>NUCLEOTIDE SEQUENCE</scope>
    <source>
        <strain evidence="2">CtKN96</strain>
    </source>
</reference>
<evidence type="ECO:0000256" key="1">
    <source>
        <dbReference type="SAM" id="MobiDB-lite"/>
    </source>
</evidence>
<evidence type="ECO:0000313" key="2">
    <source>
        <dbReference type="EMBL" id="DAE92696.1"/>
    </source>
</evidence>
<dbReference type="EMBL" id="BK059153">
    <property type="protein sequence ID" value="DAE92696.1"/>
    <property type="molecule type" value="Genomic_DNA"/>
</dbReference>
<protein>
    <submittedName>
        <fullName evidence="2">Uncharacterized protein</fullName>
    </submittedName>
</protein>
<feature type="region of interest" description="Disordered" evidence="1">
    <location>
        <begin position="114"/>
        <end position="138"/>
    </location>
</feature>
<organism evidence="2">
    <name type="scientific">Caudovirales sp. gcode 4</name>
    <dbReference type="NCBI Taxonomy" id="2838363"/>
    <lineage>
        <taxon>Viruses</taxon>
        <taxon>Duplodnaviria</taxon>
        <taxon>Heunggongvirae</taxon>
        <taxon>Uroviricota</taxon>
        <taxon>Caudoviricetes</taxon>
    </lineage>
</organism>
<feature type="compositionally biased region" description="Low complexity" evidence="1">
    <location>
        <begin position="114"/>
        <end position="123"/>
    </location>
</feature>
<accession>A0A8S5RT74</accession>
<proteinExistence type="predicted"/>
<sequence length="244" mass="28234">MRKSFKFSAEILEAGKSIPDKELRLKFYEAILELGINDIQPQEENPMLRALLVVPTAQILKAHWISTVRSAAWSWWSEAKSKAKLWNKNAKKDRKKAKKADSIEEVVEMIPVEESSQDPLVPQDPDPPKRKEKNQKKRDENIELIDTIKAKVESLWLVYRSWKDERNSATNIRTGKQFGQTAEKFWLSPTELALAVIQASMSDKFWSWKINNCEAIYYNYAKIINQVMVNNQKIVQATATLPWA</sequence>
<name>A0A8S5RT74_9CAUD</name>